<proteinExistence type="predicted"/>
<accession>F4LMG2</accession>
<dbReference type="Proteomes" id="UP000006546">
    <property type="component" value="Chromosome"/>
</dbReference>
<sequence>MRVPCGNRKEAAVVFAGLMLFAASRLPALPGISSYLSDDSGLYVYYRDYSFEYEAYVGFLQYDDATYAMRYYSPVHPVVPADTPAASATGGAVTVNGGSLSATGGSRGVLPKSVEILFTLNPDVSYTDMTGERFVSAVTADDTDLVNYLHDLVYELSARRRKVPGGIVVSPTVIREEFAQFGGAVDMAYDFDIPLFGLKRISAADGSVLFDLVTAGLLVSSADTSFSAFKGFPAPLNDKQRKFLPVSDASAFPVEFGAQKLLLDSQWTRAAENMFVLGDNAILVVSAFDETPGAETAYPVFDLFTRTLSLGTQGSYADWRQRSVRRSPVQLITEMKYHIPAENAVSRDFKILTKRDKQYCILSLTVFDSVYKSNAAYFDSILKSYSVR</sequence>
<dbReference type="InterPro" id="IPR058261">
    <property type="entry name" value="DUF7955"/>
</dbReference>
<gene>
    <name evidence="3" type="ordered locus">Trebr_0275</name>
</gene>
<feature type="domain" description="DUF7954" evidence="1">
    <location>
        <begin position="41"/>
        <end position="227"/>
    </location>
</feature>
<dbReference type="eggNOG" id="ENOG502ZZH4">
    <property type="taxonomic scope" value="Bacteria"/>
</dbReference>
<dbReference type="Pfam" id="PF25843">
    <property type="entry name" value="DUF7954"/>
    <property type="match status" value="1"/>
</dbReference>
<dbReference type="AlphaFoldDB" id="F4LMG2"/>
<dbReference type="KEGG" id="tbe:Trebr_0275"/>
<keyword evidence="4" id="KW-1185">Reference proteome</keyword>
<dbReference type="HOGENOM" id="CLU_776003_0_0_12"/>
<evidence type="ECO:0000259" key="1">
    <source>
        <dbReference type="Pfam" id="PF25843"/>
    </source>
</evidence>
<organism evidence="3 4">
    <name type="scientific">Treponema brennaborense (strain DSM 12168 / CIP 105900 / DD5/3)</name>
    <dbReference type="NCBI Taxonomy" id="906968"/>
    <lineage>
        <taxon>Bacteria</taxon>
        <taxon>Pseudomonadati</taxon>
        <taxon>Spirochaetota</taxon>
        <taxon>Spirochaetia</taxon>
        <taxon>Spirochaetales</taxon>
        <taxon>Treponemataceae</taxon>
        <taxon>Treponema</taxon>
    </lineage>
</organism>
<reference evidence="4" key="1">
    <citation type="submission" date="2011-04" db="EMBL/GenBank/DDBJ databases">
        <title>The complete genome of Treponema brennaborense DSM 12168.</title>
        <authorList>
            <person name="Lucas S."/>
            <person name="Han J."/>
            <person name="Lapidus A."/>
            <person name="Bruce D."/>
            <person name="Goodwin L."/>
            <person name="Pitluck S."/>
            <person name="Peters L."/>
            <person name="Kyrpides N."/>
            <person name="Mavromatis K."/>
            <person name="Ivanova N."/>
            <person name="Mikhailova N."/>
            <person name="Pagani I."/>
            <person name="Teshima H."/>
            <person name="Detter J.C."/>
            <person name="Tapia R."/>
            <person name="Han C."/>
            <person name="Land M."/>
            <person name="Hauser L."/>
            <person name="Markowitz V."/>
            <person name="Cheng J.-F."/>
            <person name="Hugenholtz P."/>
            <person name="Woyke T."/>
            <person name="Wu D."/>
            <person name="Gronow S."/>
            <person name="Wellnitz S."/>
            <person name="Brambilla E."/>
            <person name="Klenk H.-P."/>
            <person name="Eisen J.A."/>
        </authorList>
    </citation>
    <scope>NUCLEOTIDE SEQUENCE [LARGE SCALE GENOMIC DNA]</scope>
    <source>
        <strain evidence="4">DSM 12168 / CIP 105900 / DD5/3</strain>
    </source>
</reference>
<evidence type="ECO:0000259" key="2">
    <source>
        <dbReference type="Pfam" id="PF25844"/>
    </source>
</evidence>
<feature type="domain" description="DUF7955" evidence="2">
    <location>
        <begin position="254"/>
        <end position="386"/>
    </location>
</feature>
<dbReference type="InterPro" id="IPR058260">
    <property type="entry name" value="DUF7954"/>
</dbReference>
<protein>
    <submittedName>
        <fullName evidence="3">Uncharacterized protein</fullName>
    </submittedName>
</protein>
<evidence type="ECO:0000313" key="3">
    <source>
        <dbReference type="EMBL" id="AEE15724.1"/>
    </source>
</evidence>
<dbReference type="Pfam" id="PF25844">
    <property type="entry name" value="DUF7955"/>
    <property type="match status" value="1"/>
</dbReference>
<evidence type="ECO:0000313" key="4">
    <source>
        <dbReference type="Proteomes" id="UP000006546"/>
    </source>
</evidence>
<name>F4LMG2_TREBD</name>
<dbReference type="EMBL" id="CP002696">
    <property type="protein sequence ID" value="AEE15724.1"/>
    <property type="molecule type" value="Genomic_DNA"/>
</dbReference>